<name>A0A1I7Z8Z8_9BILA</name>
<protein>
    <submittedName>
        <fullName evidence="2">Secreted protein</fullName>
    </submittedName>
</protein>
<reference evidence="2" key="1">
    <citation type="submission" date="2016-11" db="UniProtKB">
        <authorList>
            <consortium name="WormBaseParasite"/>
        </authorList>
    </citation>
    <scope>IDENTIFICATION</scope>
</reference>
<evidence type="ECO:0000313" key="2">
    <source>
        <dbReference type="WBParaSite" id="L893_g24119.t1"/>
    </source>
</evidence>
<keyword evidence="1" id="KW-1185">Reference proteome</keyword>
<dbReference type="AlphaFoldDB" id="A0A1I7Z8Z8"/>
<dbReference type="Proteomes" id="UP000095287">
    <property type="component" value="Unplaced"/>
</dbReference>
<organism evidence="1 2">
    <name type="scientific">Steinernema glaseri</name>
    <dbReference type="NCBI Taxonomy" id="37863"/>
    <lineage>
        <taxon>Eukaryota</taxon>
        <taxon>Metazoa</taxon>
        <taxon>Ecdysozoa</taxon>
        <taxon>Nematoda</taxon>
        <taxon>Chromadorea</taxon>
        <taxon>Rhabditida</taxon>
        <taxon>Tylenchina</taxon>
        <taxon>Panagrolaimomorpha</taxon>
        <taxon>Strongyloidoidea</taxon>
        <taxon>Steinernematidae</taxon>
        <taxon>Steinernema</taxon>
    </lineage>
</organism>
<evidence type="ECO:0000313" key="1">
    <source>
        <dbReference type="Proteomes" id="UP000095287"/>
    </source>
</evidence>
<sequence length="123" mass="13738">MPLSWSVISRPHIHCTVICASWSKHRAWHLSPLCSGGFASSLSTVPAYYNVCATVTVVAVLRRGCYRATTAPPSSVYFCFRQPLGLLQFFLSCFYENEIDFDCNIFRNAIVMTVGIMTIDGMD</sequence>
<proteinExistence type="predicted"/>
<dbReference type="WBParaSite" id="L893_g24119.t1">
    <property type="protein sequence ID" value="L893_g24119.t1"/>
    <property type="gene ID" value="L893_g24119"/>
</dbReference>
<accession>A0A1I7Z8Z8</accession>